<dbReference type="PRINTS" id="PR00039">
    <property type="entry name" value="HTHLYSR"/>
</dbReference>
<evidence type="ECO:0000256" key="4">
    <source>
        <dbReference type="ARBA" id="ARBA00023159"/>
    </source>
</evidence>
<evidence type="ECO:0000256" key="3">
    <source>
        <dbReference type="ARBA" id="ARBA00023125"/>
    </source>
</evidence>
<protein>
    <recommendedName>
        <fullName evidence="6">Probable hydrogen peroxide-inducible genes activator</fullName>
    </recommendedName>
</protein>
<dbReference type="SUPFAM" id="SSF53850">
    <property type="entry name" value="Periplasmic binding protein-like II"/>
    <property type="match status" value="1"/>
</dbReference>
<dbReference type="GO" id="GO:0032993">
    <property type="term" value="C:protein-DNA complex"/>
    <property type="evidence" value="ECO:0007669"/>
    <property type="project" value="TreeGrafter"/>
</dbReference>
<dbReference type="Pfam" id="PF00126">
    <property type="entry name" value="HTH_1"/>
    <property type="match status" value="1"/>
</dbReference>
<reference evidence="9 10" key="1">
    <citation type="journal article" date="2017" name="Infect. Genet. Evol.">
        <title>The new phylogeny of the genus Mycobacterium: The old and the news.</title>
        <authorList>
            <person name="Tortoli E."/>
            <person name="Fedrizzi T."/>
            <person name="Meehan C.J."/>
            <person name="Trovato A."/>
            <person name="Grottola A."/>
            <person name="Giacobazzi E."/>
            <person name="Serpini G.F."/>
            <person name="Tagliazucchi S."/>
            <person name="Fabio A."/>
            <person name="Bettua C."/>
            <person name="Bertorelli R."/>
            <person name="Frascaro F."/>
            <person name="De Sanctis V."/>
            <person name="Pecorari M."/>
            <person name="Jousson O."/>
            <person name="Segata N."/>
            <person name="Cirillo D.M."/>
        </authorList>
    </citation>
    <scope>NUCLEOTIDE SEQUENCE [LARGE SCALE GENOMIC DNA]</scope>
    <source>
        <strain evidence="9 10">CIP1034565</strain>
    </source>
</reference>
<dbReference type="EMBL" id="PDCN02000005">
    <property type="protein sequence ID" value="PIB76391.1"/>
    <property type="molecule type" value="Genomic_DNA"/>
</dbReference>
<dbReference type="InterPro" id="IPR036390">
    <property type="entry name" value="WH_DNA-bd_sf"/>
</dbReference>
<dbReference type="Gene3D" id="1.10.10.10">
    <property type="entry name" value="Winged helix-like DNA-binding domain superfamily/Winged helix DNA-binding domain"/>
    <property type="match status" value="1"/>
</dbReference>
<keyword evidence="10" id="KW-1185">Reference proteome</keyword>
<dbReference type="SUPFAM" id="SSF46785">
    <property type="entry name" value="Winged helix' DNA-binding domain"/>
    <property type="match status" value="1"/>
</dbReference>
<dbReference type="PROSITE" id="PS50931">
    <property type="entry name" value="HTH_LYSR"/>
    <property type="match status" value="1"/>
</dbReference>
<sequence>MADLRRLRQFTAVAETGSFTAAAAGLHLSQQALSASVRQLEAELGVTLFSRAGRRIALTAAGRALLAESRPLLAAAETVGQRVRSAGVQTREWVVGHSPAISGSEAYTLLEPAITAFPELSVTFRQLYPDGLAAGVLDGTLDLGLRRGVATGDELAGAVVGYHRVRAAFPAAHRLAASPSVTLPDLAGEPLALWAPPGASYFSDFLMAACRRCGFEPDYVVSRVQGAAMVTAPLTTGAAALVTAEPGPAVDGRVVVVELEPALLLPVQALWQRHTMSDIRDALLQGP</sequence>
<organism evidence="9 10">
    <name type="scientific">Mycolicibacterium brumae</name>
    <dbReference type="NCBI Taxonomy" id="85968"/>
    <lineage>
        <taxon>Bacteria</taxon>
        <taxon>Bacillati</taxon>
        <taxon>Actinomycetota</taxon>
        <taxon>Actinomycetes</taxon>
        <taxon>Mycobacteriales</taxon>
        <taxon>Mycobacteriaceae</taxon>
        <taxon>Mycolicibacterium</taxon>
    </lineage>
</organism>
<evidence type="ECO:0000256" key="6">
    <source>
        <dbReference type="ARBA" id="ARBA00040885"/>
    </source>
</evidence>
<comment type="function">
    <text evidence="7">Required for the induction the katG gene for catalase. Involved in the response to hydrogen peroxide.</text>
</comment>
<evidence type="ECO:0000313" key="9">
    <source>
        <dbReference type="EMBL" id="PIB76391.1"/>
    </source>
</evidence>
<dbReference type="PANTHER" id="PTHR30346">
    <property type="entry name" value="TRANSCRIPTIONAL DUAL REGULATOR HCAR-RELATED"/>
    <property type="match status" value="1"/>
</dbReference>
<keyword evidence="3" id="KW-0238">DNA-binding</keyword>
<dbReference type="InterPro" id="IPR036388">
    <property type="entry name" value="WH-like_DNA-bd_sf"/>
</dbReference>
<dbReference type="Proteomes" id="UP000230551">
    <property type="component" value="Unassembled WGS sequence"/>
</dbReference>
<dbReference type="Pfam" id="PF03466">
    <property type="entry name" value="LysR_substrate"/>
    <property type="match status" value="1"/>
</dbReference>
<evidence type="ECO:0000256" key="7">
    <source>
        <dbReference type="ARBA" id="ARBA00056658"/>
    </source>
</evidence>
<accession>A0A2G5PDI1</accession>
<evidence type="ECO:0000259" key="8">
    <source>
        <dbReference type="PROSITE" id="PS50931"/>
    </source>
</evidence>
<dbReference type="STRING" id="85968.GCA_900073015_00859"/>
<dbReference type="OrthoDB" id="3176554at2"/>
<comment type="similarity">
    <text evidence="1">Belongs to the LysR transcriptional regulatory family.</text>
</comment>
<evidence type="ECO:0000313" key="10">
    <source>
        <dbReference type="Proteomes" id="UP000230551"/>
    </source>
</evidence>
<feature type="domain" description="HTH lysR-type" evidence="8">
    <location>
        <begin position="1"/>
        <end position="59"/>
    </location>
</feature>
<evidence type="ECO:0000256" key="1">
    <source>
        <dbReference type="ARBA" id="ARBA00009437"/>
    </source>
</evidence>
<proteinExistence type="inferred from homology"/>
<dbReference type="GO" id="GO:0003677">
    <property type="term" value="F:DNA binding"/>
    <property type="evidence" value="ECO:0007669"/>
    <property type="project" value="UniProtKB-KW"/>
</dbReference>
<keyword evidence="5" id="KW-0804">Transcription</keyword>
<gene>
    <name evidence="9" type="ORF">CQY22_006570</name>
</gene>
<dbReference type="RefSeq" id="WP_090586679.1">
    <property type="nucleotide sequence ID" value="NZ_CP104302.1"/>
</dbReference>
<name>A0A2G5PDI1_9MYCO</name>
<dbReference type="InterPro" id="IPR005119">
    <property type="entry name" value="LysR_subst-bd"/>
</dbReference>
<keyword evidence="4" id="KW-0010">Activator</keyword>
<dbReference type="AlphaFoldDB" id="A0A2G5PDI1"/>
<dbReference type="Gene3D" id="3.40.190.10">
    <property type="entry name" value="Periplasmic binding protein-like II"/>
    <property type="match status" value="2"/>
</dbReference>
<evidence type="ECO:0000256" key="2">
    <source>
        <dbReference type="ARBA" id="ARBA00023015"/>
    </source>
</evidence>
<dbReference type="FunFam" id="1.10.10.10:FF:000001">
    <property type="entry name" value="LysR family transcriptional regulator"/>
    <property type="match status" value="1"/>
</dbReference>
<keyword evidence="2" id="KW-0805">Transcription regulation</keyword>
<comment type="caution">
    <text evidence="9">The sequence shown here is derived from an EMBL/GenBank/DDBJ whole genome shotgun (WGS) entry which is preliminary data.</text>
</comment>
<dbReference type="PANTHER" id="PTHR30346:SF28">
    <property type="entry name" value="HTH-TYPE TRANSCRIPTIONAL REGULATOR CYNR"/>
    <property type="match status" value="1"/>
</dbReference>
<dbReference type="GO" id="GO:0003700">
    <property type="term" value="F:DNA-binding transcription factor activity"/>
    <property type="evidence" value="ECO:0007669"/>
    <property type="project" value="InterPro"/>
</dbReference>
<evidence type="ECO:0000256" key="5">
    <source>
        <dbReference type="ARBA" id="ARBA00023163"/>
    </source>
</evidence>
<dbReference type="InterPro" id="IPR000847">
    <property type="entry name" value="LysR_HTH_N"/>
</dbReference>